<comment type="caution">
    <text evidence="5">The sequence shown here is derived from an EMBL/GenBank/DDBJ whole genome shotgun (WGS) entry which is preliminary data.</text>
</comment>
<evidence type="ECO:0000259" key="4">
    <source>
        <dbReference type="Pfam" id="PF08212"/>
    </source>
</evidence>
<evidence type="ECO:0000256" key="1">
    <source>
        <dbReference type="ARBA" id="ARBA00006889"/>
    </source>
</evidence>
<reference evidence="5 6" key="1">
    <citation type="journal article" date="2014" name="Antonie Van Leeuwenhoek">
        <title>Hyphomonas beringensis sp. nov. and Hyphomonas chukchiensis sp. nov., isolated from surface seawater of the Bering Sea and Chukchi Sea.</title>
        <authorList>
            <person name="Li C."/>
            <person name="Lai Q."/>
            <person name="Li G."/>
            <person name="Dong C."/>
            <person name="Wang J."/>
            <person name="Liao Y."/>
            <person name="Shao Z."/>
        </authorList>
    </citation>
    <scope>NUCLEOTIDE SEQUENCE [LARGE SCALE GENOMIC DNA]</scope>
    <source>
        <strain evidence="5 6">PS728</strain>
    </source>
</reference>
<dbReference type="PANTHER" id="PTHR10612:SF34">
    <property type="entry name" value="APOLIPOPROTEIN D"/>
    <property type="match status" value="1"/>
</dbReference>
<dbReference type="OrthoDB" id="594739at2"/>
<sequence length="182" mass="20049">MKLGYALMPLSALLLGACMSQPDYRQTRAELATVASVDLDRYVGKWHEIARYPNWFERGCVTAMAEYAQLPDGKISVKNSCTKENGDIDVAEGKARVVDGSNGAKLKVKFAPSWVPFAEGDYWVLHLEPDYSAVLVGAPSGKYLWILARDPEPPKATLDRILKKAEELGFETEPLVYAGNPA</sequence>
<evidence type="ECO:0000313" key="5">
    <source>
        <dbReference type="EMBL" id="KCZ96993.1"/>
    </source>
</evidence>
<dbReference type="PROSITE" id="PS00213">
    <property type="entry name" value="LIPOCALIN"/>
    <property type="match status" value="1"/>
</dbReference>
<evidence type="ECO:0000256" key="3">
    <source>
        <dbReference type="PIRSR" id="PIRSR036893-52"/>
    </source>
</evidence>
<protein>
    <recommendedName>
        <fullName evidence="2">Outer membrane lipoprotein Blc</fullName>
    </recommendedName>
</protein>
<dbReference type="Pfam" id="PF08212">
    <property type="entry name" value="Lipocalin_2"/>
    <property type="match status" value="1"/>
</dbReference>
<dbReference type="InterPro" id="IPR022272">
    <property type="entry name" value="Lipocalin_CS"/>
</dbReference>
<dbReference type="GO" id="GO:0006950">
    <property type="term" value="P:response to stress"/>
    <property type="evidence" value="ECO:0007669"/>
    <property type="project" value="UniProtKB-ARBA"/>
</dbReference>
<comment type="function">
    <text evidence="2">Involved in the storage or transport of lipids necessary for membrane maintenance under stressful conditions. Displays a binding preference for lysophospholipids.</text>
</comment>
<feature type="lipid moiety-binding region" description="S-diacylglycerol cysteine" evidence="3">
    <location>
        <position position="18"/>
    </location>
</feature>
<evidence type="ECO:0000256" key="2">
    <source>
        <dbReference type="PIRNR" id="PIRNR036893"/>
    </source>
</evidence>
<keyword evidence="3" id="KW-0564">Palmitate</keyword>
<keyword evidence="2 3" id="KW-0449">Lipoprotein</keyword>
<dbReference type="GO" id="GO:0009279">
    <property type="term" value="C:cell outer membrane"/>
    <property type="evidence" value="ECO:0007669"/>
    <property type="project" value="UniProtKB-SubCell"/>
</dbReference>
<dbReference type="eggNOG" id="COG3040">
    <property type="taxonomic scope" value="Bacteria"/>
</dbReference>
<dbReference type="STRING" id="1280954.HPO_17245"/>
<dbReference type="InterPro" id="IPR000566">
    <property type="entry name" value="Lipocln_cytosolic_FA-bd_dom"/>
</dbReference>
<dbReference type="Proteomes" id="UP000027100">
    <property type="component" value="Unassembled WGS sequence"/>
</dbReference>
<dbReference type="CDD" id="cd19438">
    <property type="entry name" value="lipocalin_Blc-like"/>
    <property type="match status" value="1"/>
</dbReference>
<dbReference type="InterPro" id="IPR047202">
    <property type="entry name" value="Lipocalin_Blc-like_dom"/>
</dbReference>
<dbReference type="InterPro" id="IPR022271">
    <property type="entry name" value="Lipocalin_ApoD"/>
</dbReference>
<dbReference type="InterPro" id="IPR002446">
    <property type="entry name" value="Lipocalin_bac"/>
</dbReference>
<evidence type="ECO:0000313" key="6">
    <source>
        <dbReference type="Proteomes" id="UP000027100"/>
    </source>
</evidence>
<dbReference type="SUPFAM" id="SSF50814">
    <property type="entry name" value="Lipocalins"/>
    <property type="match status" value="1"/>
</dbReference>
<keyword evidence="2" id="KW-0446">Lipid-binding</keyword>
<accession>A0A062V4W5</accession>
<comment type="subunit">
    <text evidence="2">Homodimer.</text>
</comment>
<dbReference type="PROSITE" id="PS51257">
    <property type="entry name" value="PROKAR_LIPOPROTEIN"/>
    <property type="match status" value="1"/>
</dbReference>
<dbReference type="EMBL" id="ARYM01000028">
    <property type="protein sequence ID" value="KCZ96993.1"/>
    <property type="molecule type" value="Genomic_DNA"/>
</dbReference>
<organism evidence="5 6">
    <name type="scientific">Hyphomonas polymorpha PS728</name>
    <dbReference type="NCBI Taxonomy" id="1280954"/>
    <lineage>
        <taxon>Bacteria</taxon>
        <taxon>Pseudomonadati</taxon>
        <taxon>Pseudomonadota</taxon>
        <taxon>Alphaproteobacteria</taxon>
        <taxon>Hyphomonadales</taxon>
        <taxon>Hyphomonadaceae</taxon>
        <taxon>Hyphomonas</taxon>
    </lineage>
</organism>
<dbReference type="PATRIC" id="fig|1280954.3.peg.3481"/>
<gene>
    <name evidence="5" type="ORF">HPO_17245</name>
</gene>
<dbReference type="GO" id="GO:0008289">
    <property type="term" value="F:lipid binding"/>
    <property type="evidence" value="ECO:0007669"/>
    <property type="project" value="UniProtKB-UniRule"/>
</dbReference>
<dbReference type="RefSeq" id="WP_035601613.1">
    <property type="nucleotide sequence ID" value="NZ_ARYM01000028.1"/>
</dbReference>
<keyword evidence="2" id="KW-0998">Cell outer membrane</keyword>
<dbReference type="AlphaFoldDB" id="A0A062V4W5"/>
<dbReference type="Gene3D" id="2.40.128.20">
    <property type="match status" value="1"/>
</dbReference>
<feature type="lipid moiety-binding region" description="N-palmitoyl cysteine" evidence="3">
    <location>
        <position position="18"/>
    </location>
</feature>
<dbReference type="PIRSF" id="PIRSF036893">
    <property type="entry name" value="Lipocalin_ApoD"/>
    <property type="match status" value="1"/>
</dbReference>
<keyword evidence="6" id="KW-1185">Reference proteome</keyword>
<proteinExistence type="inferred from homology"/>
<dbReference type="InterPro" id="IPR012674">
    <property type="entry name" value="Calycin"/>
</dbReference>
<name>A0A062V4W5_9PROT</name>
<comment type="similarity">
    <text evidence="1 2">Belongs to the calycin superfamily. Lipocalin family.</text>
</comment>
<comment type="subcellular location">
    <subcellularLocation>
        <location evidence="2">Cell outer membrane</location>
    </subcellularLocation>
</comment>
<feature type="domain" description="Lipocalin/cytosolic fatty-acid binding" evidence="4">
    <location>
        <begin position="37"/>
        <end position="177"/>
    </location>
</feature>
<dbReference type="PANTHER" id="PTHR10612">
    <property type="entry name" value="APOLIPOPROTEIN D"/>
    <property type="match status" value="1"/>
</dbReference>
<keyword evidence="2" id="KW-0472">Membrane</keyword>
<dbReference type="PRINTS" id="PR01171">
    <property type="entry name" value="BCTLIPOCALIN"/>
</dbReference>